<reference evidence="3" key="1">
    <citation type="submission" date="2015-07" db="EMBL/GenBank/DDBJ databases">
        <title>Exploring the genomic information of specific uncultured soil bacteria through a new metagenomic library-based strategy.</title>
        <authorList>
            <person name="Liu Y."/>
            <person name="Zhang R."/>
        </authorList>
    </citation>
    <scope>NUCLEOTIDE SEQUENCE</scope>
</reference>
<accession>A0A166H3I4</accession>
<feature type="compositionally biased region" description="Pro residues" evidence="1">
    <location>
        <begin position="16"/>
        <end position="27"/>
    </location>
</feature>
<keyword evidence="2" id="KW-1133">Transmembrane helix</keyword>
<sequence length="217" mass="24350">MSEANPPETPTTSYPAPAPEPATPPPSASTRPPVTPRPLGQPEVPNVKLSVPLQQGEQVIMFRRKHWMYLAPILILNLILGLAPILLLAKFLDLIGVSGGSITAIIYVLWFAMFAIRAAVSYYRYMNDTWVITNQRVIDTRRKHPFDLQVSTADLVNIQEMTINRSGIFKTMLDYGDIVCETAGSDHNDFTITGVPHPREVQALVDKERDRERMRGR</sequence>
<evidence type="ECO:0000256" key="2">
    <source>
        <dbReference type="SAM" id="Phobius"/>
    </source>
</evidence>
<protein>
    <recommendedName>
        <fullName evidence="4">DUF304 domain-containing protein</fullName>
    </recommendedName>
</protein>
<feature type="transmembrane region" description="Helical" evidence="2">
    <location>
        <begin position="67"/>
        <end position="89"/>
    </location>
</feature>
<evidence type="ECO:0000256" key="1">
    <source>
        <dbReference type="SAM" id="MobiDB-lite"/>
    </source>
</evidence>
<organism evidence="3">
    <name type="scientific">uncultured bacterium 5G4</name>
    <dbReference type="NCBI Taxonomy" id="1701326"/>
    <lineage>
        <taxon>Bacteria</taxon>
        <taxon>environmental samples</taxon>
    </lineage>
</organism>
<name>A0A166H3I4_9BACT</name>
<feature type="transmembrane region" description="Helical" evidence="2">
    <location>
        <begin position="95"/>
        <end position="116"/>
    </location>
</feature>
<gene>
    <name evidence="3" type="ORF">5G4_030</name>
</gene>
<evidence type="ECO:0008006" key="4">
    <source>
        <dbReference type="Google" id="ProtNLM"/>
    </source>
</evidence>
<keyword evidence="2" id="KW-0812">Transmembrane</keyword>
<dbReference type="PANTHER" id="PTHR37938:SF1">
    <property type="entry name" value="BLL0215 PROTEIN"/>
    <property type="match status" value="1"/>
</dbReference>
<feature type="region of interest" description="Disordered" evidence="1">
    <location>
        <begin position="1"/>
        <end position="46"/>
    </location>
</feature>
<keyword evidence="2" id="KW-0472">Membrane</keyword>
<proteinExistence type="predicted"/>
<evidence type="ECO:0000313" key="3">
    <source>
        <dbReference type="EMBL" id="ANA08059.1"/>
    </source>
</evidence>
<dbReference type="EMBL" id="KT342856">
    <property type="protein sequence ID" value="ANA08059.1"/>
    <property type="molecule type" value="Genomic_DNA"/>
</dbReference>
<dbReference type="AlphaFoldDB" id="A0A166H3I4"/>
<dbReference type="PANTHER" id="PTHR37938">
    <property type="entry name" value="BLL0215 PROTEIN"/>
    <property type="match status" value="1"/>
</dbReference>